<name>X1TYD8_9ZZZZ</name>
<proteinExistence type="predicted"/>
<organism evidence="1">
    <name type="scientific">marine sediment metagenome</name>
    <dbReference type="NCBI Taxonomy" id="412755"/>
    <lineage>
        <taxon>unclassified sequences</taxon>
        <taxon>metagenomes</taxon>
        <taxon>ecological metagenomes</taxon>
    </lineage>
</organism>
<gene>
    <name evidence="1" type="ORF">S12H4_45586</name>
</gene>
<protein>
    <recommendedName>
        <fullName evidence="2">ASCH domain-containing protein</fullName>
    </recommendedName>
</protein>
<comment type="caution">
    <text evidence="1">The sequence shown here is derived from an EMBL/GenBank/DDBJ whole genome shotgun (WGS) entry which is preliminary data.</text>
</comment>
<accession>X1TYD8</accession>
<dbReference type="AlphaFoldDB" id="X1TYD8"/>
<evidence type="ECO:0008006" key="2">
    <source>
        <dbReference type="Google" id="ProtNLM"/>
    </source>
</evidence>
<sequence>MLSEIPANVIEGLWNLLREGKLKKYINPKEYAAEYERLDALRKQFNCETLVTVPKLQTIRLCRKRPTKPGETLYLYTGMRTKDCIKLGEIPCKTVEPLEIQEYMTGPLVGVAVHRAGHWRPLTHEFAQADGFNDMWAMQEWFEKTHRLSPKNPLFPELITW</sequence>
<reference evidence="1" key="1">
    <citation type="journal article" date="2014" name="Front. Microbiol.">
        <title>High frequency of phylogenetically diverse reductive dehalogenase-homologous genes in deep subseafloor sedimentary metagenomes.</title>
        <authorList>
            <person name="Kawai M."/>
            <person name="Futagami T."/>
            <person name="Toyoda A."/>
            <person name="Takaki Y."/>
            <person name="Nishi S."/>
            <person name="Hori S."/>
            <person name="Arai W."/>
            <person name="Tsubouchi T."/>
            <person name="Morono Y."/>
            <person name="Uchiyama I."/>
            <person name="Ito T."/>
            <person name="Fujiyama A."/>
            <person name="Inagaki F."/>
            <person name="Takami H."/>
        </authorList>
    </citation>
    <scope>NUCLEOTIDE SEQUENCE</scope>
    <source>
        <strain evidence="1">Expedition CK06-06</strain>
    </source>
</reference>
<dbReference type="EMBL" id="BARW01028203">
    <property type="protein sequence ID" value="GAJ10348.1"/>
    <property type="molecule type" value="Genomic_DNA"/>
</dbReference>
<evidence type="ECO:0000313" key="1">
    <source>
        <dbReference type="EMBL" id="GAJ10348.1"/>
    </source>
</evidence>